<reference evidence="2" key="1">
    <citation type="journal article" date="2002" name="Science">
        <title>The draft genome of Ciona intestinalis: insights into chordate and vertebrate origins.</title>
        <authorList>
            <person name="Dehal P."/>
            <person name="Satou Y."/>
            <person name="Campbell R.K."/>
            <person name="Chapman J."/>
            <person name="Degnan B."/>
            <person name="De Tomaso A."/>
            <person name="Davidson B."/>
            <person name="Di Gregorio A."/>
            <person name="Gelpke M."/>
            <person name="Goodstein D.M."/>
            <person name="Harafuji N."/>
            <person name="Hastings K.E."/>
            <person name="Ho I."/>
            <person name="Hotta K."/>
            <person name="Huang W."/>
            <person name="Kawashima T."/>
            <person name="Lemaire P."/>
            <person name="Martinez D."/>
            <person name="Meinertzhagen I.A."/>
            <person name="Necula S."/>
            <person name="Nonaka M."/>
            <person name="Putnam N."/>
            <person name="Rash S."/>
            <person name="Saiga H."/>
            <person name="Satake M."/>
            <person name="Terry A."/>
            <person name="Yamada L."/>
            <person name="Wang H.G."/>
            <person name="Awazu S."/>
            <person name="Azumi K."/>
            <person name="Boore J."/>
            <person name="Branno M."/>
            <person name="Chin-Bow S."/>
            <person name="DeSantis R."/>
            <person name="Doyle S."/>
            <person name="Francino P."/>
            <person name="Keys D.N."/>
            <person name="Haga S."/>
            <person name="Hayashi H."/>
            <person name="Hino K."/>
            <person name="Imai K.S."/>
            <person name="Inaba K."/>
            <person name="Kano S."/>
            <person name="Kobayashi K."/>
            <person name="Kobayashi M."/>
            <person name="Lee B.I."/>
            <person name="Makabe K.W."/>
            <person name="Manohar C."/>
            <person name="Matassi G."/>
            <person name="Medina M."/>
            <person name="Mochizuki Y."/>
            <person name="Mount S."/>
            <person name="Morishita T."/>
            <person name="Miura S."/>
            <person name="Nakayama A."/>
            <person name="Nishizaka S."/>
            <person name="Nomoto H."/>
            <person name="Ohta F."/>
            <person name="Oishi K."/>
            <person name="Rigoutsos I."/>
            <person name="Sano M."/>
            <person name="Sasaki A."/>
            <person name="Sasakura Y."/>
            <person name="Shoguchi E."/>
            <person name="Shin-i T."/>
            <person name="Spagnuolo A."/>
            <person name="Stainier D."/>
            <person name="Suzuki M.M."/>
            <person name="Tassy O."/>
            <person name="Takatori N."/>
            <person name="Tokuoka M."/>
            <person name="Yagi K."/>
            <person name="Yoshizaki F."/>
            <person name="Wada S."/>
            <person name="Zhang C."/>
            <person name="Hyatt P.D."/>
            <person name="Larimer F."/>
            <person name="Detter C."/>
            <person name="Doggett N."/>
            <person name="Glavina T."/>
            <person name="Hawkins T."/>
            <person name="Richardson P."/>
            <person name="Lucas S."/>
            <person name="Kohara Y."/>
            <person name="Levine M."/>
            <person name="Satoh N."/>
            <person name="Rokhsar D.S."/>
        </authorList>
    </citation>
    <scope>NUCLEOTIDE SEQUENCE [LARGE SCALE GENOMIC DNA]</scope>
</reference>
<sequence>QEKFSPTYLSTKKGQLTGIPRQVKDTVADIHNYVLKWQKLTTRGFEELSKLSDIKLTLLSNSDNNESGFYSNDLLEICNKIVVTYNELEKTSKKLEKFASKLAKLEDLSDYNSSSSMSCLSSVPFVTWPVSKFTESATEISEMHVKELSLKKCIVENAAHELIGDCRNTLMTFSSCWLHEPYIDVPVRKFLIQSMIFESGHERV</sequence>
<dbReference type="PANTHER" id="PTHR15827:SF2">
    <property type="entry name" value="CYCLIN-DEPENDENT KINASE 2-INTERACTING PROTEIN"/>
    <property type="match status" value="1"/>
</dbReference>
<accession>H2XTY0</accession>
<proteinExistence type="predicted"/>
<dbReference type="PRINTS" id="PR02040">
    <property type="entry name" value="CDK2IP"/>
</dbReference>
<evidence type="ECO:0008006" key="3">
    <source>
        <dbReference type="Google" id="ProtNLM"/>
    </source>
</evidence>
<dbReference type="EMBL" id="EAAA01000330">
    <property type="status" value="NOT_ANNOTATED_CDS"/>
    <property type="molecule type" value="Genomic_DNA"/>
</dbReference>
<dbReference type="PANTHER" id="PTHR15827">
    <property type="entry name" value="CYCLIN-DEPENDENT KINASE 2-INTERACTING PROTEIN"/>
    <property type="match status" value="1"/>
</dbReference>
<organism evidence="1 2">
    <name type="scientific">Ciona intestinalis</name>
    <name type="common">Transparent sea squirt</name>
    <name type="synonym">Ascidia intestinalis</name>
    <dbReference type="NCBI Taxonomy" id="7719"/>
    <lineage>
        <taxon>Eukaryota</taxon>
        <taxon>Metazoa</taxon>
        <taxon>Chordata</taxon>
        <taxon>Tunicata</taxon>
        <taxon>Ascidiacea</taxon>
        <taxon>Phlebobranchia</taxon>
        <taxon>Cionidae</taxon>
        <taxon>Ciona</taxon>
    </lineage>
</organism>
<evidence type="ECO:0000313" key="1">
    <source>
        <dbReference type="Ensembl" id="ENSCINP00000033114.1"/>
    </source>
</evidence>
<evidence type="ECO:0000313" key="2">
    <source>
        <dbReference type="Proteomes" id="UP000008144"/>
    </source>
</evidence>
<dbReference type="GeneTree" id="ENSGT00390000015784"/>
<dbReference type="HOGENOM" id="CLU_077982_0_0_1"/>
<dbReference type="STRING" id="7719.ENSCINP00000033114"/>
<reference evidence="1" key="2">
    <citation type="journal article" date="2008" name="Genome Biol.">
        <title>Improved genome assembly and evidence-based global gene model set for the chordate Ciona intestinalis: new insight into intron and operon populations.</title>
        <authorList>
            <person name="Satou Y."/>
            <person name="Mineta K."/>
            <person name="Ogasawara M."/>
            <person name="Sasakura Y."/>
            <person name="Shoguchi E."/>
            <person name="Ueno K."/>
            <person name="Yamada L."/>
            <person name="Matsumoto J."/>
            <person name="Wasserscheid J."/>
            <person name="Dewar K."/>
            <person name="Wiley G.B."/>
            <person name="Macmil S.L."/>
            <person name="Roe B.A."/>
            <person name="Zeller R.W."/>
            <person name="Hastings K.E."/>
            <person name="Lemaire P."/>
            <person name="Lindquist E."/>
            <person name="Endo T."/>
            <person name="Hotta K."/>
            <person name="Inaba K."/>
        </authorList>
    </citation>
    <scope>NUCLEOTIDE SEQUENCE [LARGE SCALE GENOMIC DNA]</scope>
    <source>
        <strain evidence="1">wild type</strain>
    </source>
</reference>
<dbReference type="Proteomes" id="UP000008144">
    <property type="component" value="Chromosome 1"/>
</dbReference>
<name>H2XTY0_CIOIN</name>
<dbReference type="InterPro" id="IPR023250">
    <property type="entry name" value="Cyclin-dep_Kinase_2_interact"/>
</dbReference>
<reference evidence="1" key="3">
    <citation type="submission" date="2025-08" db="UniProtKB">
        <authorList>
            <consortium name="Ensembl"/>
        </authorList>
    </citation>
    <scope>IDENTIFICATION</scope>
</reference>
<dbReference type="InParanoid" id="H2XTY0"/>
<reference evidence="1" key="4">
    <citation type="submission" date="2025-09" db="UniProtKB">
        <authorList>
            <consortium name="Ensembl"/>
        </authorList>
    </citation>
    <scope>IDENTIFICATION</scope>
</reference>
<protein>
    <recommendedName>
        <fullName evidence="3">Cyclin-dependent kinase 2-interacting protein</fullName>
    </recommendedName>
</protein>
<keyword evidence="2" id="KW-1185">Reference proteome</keyword>
<dbReference type="OMA" id="HQPYVET"/>
<dbReference type="Ensembl" id="ENSCINT00000031936.1">
    <property type="protein sequence ID" value="ENSCINP00000033114.1"/>
    <property type="gene ID" value="ENSCING00000021629.1"/>
</dbReference>
<dbReference type="AlphaFoldDB" id="H2XTY0"/>